<feature type="transmembrane region" description="Helical" evidence="1">
    <location>
        <begin position="133"/>
        <end position="151"/>
    </location>
</feature>
<keyword evidence="2" id="KW-0732">Signal</keyword>
<dbReference type="AlphaFoldDB" id="A0A812QZ84"/>
<accession>A0A812QZ84</accession>
<proteinExistence type="predicted"/>
<evidence type="ECO:0000256" key="1">
    <source>
        <dbReference type="SAM" id="Phobius"/>
    </source>
</evidence>
<keyword evidence="1" id="KW-0472">Membrane</keyword>
<dbReference type="OrthoDB" id="444844at2759"/>
<evidence type="ECO:0000313" key="3">
    <source>
        <dbReference type="EMBL" id="CAE7410906.1"/>
    </source>
</evidence>
<name>A0A812QZ84_9DINO</name>
<feature type="transmembrane region" description="Helical" evidence="1">
    <location>
        <begin position="272"/>
        <end position="293"/>
    </location>
</feature>
<keyword evidence="1" id="KW-0812">Transmembrane</keyword>
<dbReference type="Proteomes" id="UP000604046">
    <property type="component" value="Unassembled WGS sequence"/>
</dbReference>
<gene>
    <name evidence="3" type="ORF">SNAT2548_LOCUS22346</name>
</gene>
<sequence length="322" mass="36253">MPLPPLLLLLQLLVLGARGGVESLPQQDKQDAWEAAWKALDGLLFPTNQAFIDFRNQFLASRFLAPLAALLLTKLAEQLANPCMAITPDPIDIEKPWDALKVEEQRQIEAEPYKWLGKRYYVGFLARLLTPPLRLFLVHVLPCLLVLWYGWTQAAQSKWQLFLKYVFVGSYGLYLPFALLTFFVTGWRAASAADSRFADIFLLPCHVDPEHPGPRVDFAWKRPPEFQASPLLGWLATHVIWGGLGFEMLVLRGVHGARGIDVLPFLRTYAPLLYFLGWLSLLNCLLSSTPGFWDYTGAFLGITPVATFVFIVFMTCSALLIA</sequence>
<feature type="chain" id="PRO_5032577374" evidence="2">
    <location>
        <begin position="24"/>
        <end position="322"/>
    </location>
</feature>
<dbReference type="EMBL" id="CAJNDS010002285">
    <property type="protein sequence ID" value="CAE7410906.1"/>
    <property type="molecule type" value="Genomic_DNA"/>
</dbReference>
<keyword evidence="4" id="KW-1185">Reference proteome</keyword>
<feature type="transmembrane region" description="Helical" evidence="1">
    <location>
        <begin position="299"/>
        <end position="321"/>
    </location>
</feature>
<reference evidence="3" key="1">
    <citation type="submission" date="2021-02" db="EMBL/GenBank/DDBJ databases">
        <authorList>
            <person name="Dougan E. K."/>
            <person name="Rhodes N."/>
            <person name="Thang M."/>
            <person name="Chan C."/>
        </authorList>
    </citation>
    <scope>NUCLEOTIDE SEQUENCE</scope>
</reference>
<protein>
    <submittedName>
        <fullName evidence="3">Uncharacterized protein</fullName>
    </submittedName>
</protein>
<keyword evidence="1" id="KW-1133">Transmembrane helix</keyword>
<feature type="transmembrane region" description="Helical" evidence="1">
    <location>
        <begin position="163"/>
        <end position="187"/>
    </location>
</feature>
<organism evidence="3 4">
    <name type="scientific">Symbiodinium natans</name>
    <dbReference type="NCBI Taxonomy" id="878477"/>
    <lineage>
        <taxon>Eukaryota</taxon>
        <taxon>Sar</taxon>
        <taxon>Alveolata</taxon>
        <taxon>Dinophyceae</taxon>
        <taxon>Suessiales</taxon>
        <taxon>Symbiodiniaceae</taxon>
        <taxon>Symbiodinium</taxon>
    </lineage>
</organism>
<feature type="signal peptide" evidence="2">
    <location>
        <begin position="1"/>
        <end position="23"/>
    </location>
</feature>
<evidence type="ECO:0000256" key="2">
    <source>
        <dbReference type="SAM" id="SignalP"/>
    </source>
</evidence>
<comment type="caution">
    <text evidence="3">The sequence shown here is derived from an EMBL/GenBank/DDBJ whole genome shotgun (WGS) entry which is preliminary data.</text>
</comment>
<feature type="transmembrane region" description="Helical" evidence="1">
    <location>
        <begin position="231"/>
        <end position="251"/>
    </location>
</feature>
<evidence type="ECO:0000313" key="4">
    <source>
        <dbReference type="Proteomes" id="UP000604046"/>
    </source>
</evidence>